<keyword evidence="4" id="KW-1133">Transmembrane helix</keyword>
<dbReference type="InterPro" id="IPR017452">
    <property type="entry name" value="GPCR_Rhodpsn_7TM"/>
</dbReference>
<evidence type="ECO:0000256" key="5">
    <source>
        <dbReference type="ARBA" id="ARBA00023040"/>
    </source>
</evidence>
<proteinExistence type="inferred from homology"/>
<evidence type="ECO:0000256" key="4">
    <source>
        <dbReference type="ARBA" id="ARBA00022989"/>
    </source>
</evidence>
<dbReference type="SMART" id="SM01381">
    <property type="entry name" value="7TM_GPCR_Srsx"/>
    <property type="match status" value="1"/>
</dbReference>
<dbReference type="PROSITE" id="PS00237">
    <property type="entry name" value="G_PROTEIN_RECEP_F1_1"/>
    <property type="match status" value="1"/>
</dbReference>
<dbReference type="GO" id="GO:0016020">
    <property type="term" value="C:membrane"/>
    <property type="evidence" value="ECO:0007669"/>
    <property type="project" value="UniProtKB-SubCell"/>
</dbReference>
<protein>
    <submittedName>
        <fullName evidence="10">Npr-11</fullName>
    </submittedName>
</protein>
<sequence length="391" mass="44675">MSLNNSSCETFRDAFTKINLYFRDDAVLNGTEYSSSEWGYAITTAYVFIIFFGAFGNALTITVVILNPAMRTTRNFFILNLALSDFFVCTVTAPMTLYTVRYIFWPFGTVLCKVAGSLQAFNVFLSTFSIAAIALDRYVLVIFPTKRAEQRTLSLIFFIVIWVVSLILALPLLIASDLNILFHDQNCGITIQICQEQNEIWQGMVLSKQAYTLSVLITQYAFPLFSIVFAYSSIAHRMKMRLVNRGPSIMNSTNRQRRQSVVERQRRTHLLLLSVVVLFAVAWFPLNVFHVFNTFDWVDSFSVPVFASCHVVAMCSACLNPLIYAFFNQNFRTEFFILFEKIGLKFNWLTKKKKKSPRNHDNSVRRNDLTEQIPVLNTAVTATGNTEIHAI</sequence>
<dbReference type="CDD" id="cd15203">
    <property type="entry name" value="7tmA_NPYR-like"/>
    <property type="match status" value="1"/>
</dbReference>
<evidence type="ECO:0000313" key="11">
    <source>
        <dbReference type="Proteomes" id="UP000005239"/>
    </source>
</evidence>
<dbReference type="OrthoDB" id="9046662at2759"/>
<dbReference type="PANTHER" id="PTHR24235:SF12">
    <property type="entry name" value="G-PROTEIN COUPLED RECEPTORS FAMILY 1 PROFILE DOMAIN-CONTAINING PROTEIN"/>
    <property type="match status" value="1"/>
</dbReference>
<gene>
    <name evidence="10" type="primary">WBGene00280706</name>
</gene>
<dbReference type="InterPro" id="IPR000611">
    <property type="entry name" value="NPY_rcpt"/>
</dbReference>
<dbReference type="PANTHER" id="PTHR24235">
    <property type="entry name" value="NEUROPEPTIDE Y RECEPTOR"/>
    <property type="match status" value="1"/>
</dbReference>
<dbReference type="GO" id="GO:0004983">
    <property type="term" value="F:neuropeptide Y receptor activity"/>
    <property type="evidence" value="ECO:0007669"/>
    <property type="project" value="InterPro"/>
</dbReference>
<dbReference type="PRINTS" id="PR01012">
    <property type="entry name" value="NRPEPTIDEYR"/>
</dbReference>
<name>A0A2A6D345_PRIPA</name>
<comment type="similarity">
    <text evidence="2 9">Belongs to the G-protein coupled receptor 1 family.</text>
</comment>
<reference evidence="10" key="2">
    <citation type="submission" date="2022-06" db="UniProtKB">
        <authorList>
            <consortium name="EnsemblMetazoa"/>
        </authorList>
    </citation>
    <scope>IDENTIFICATION</scope>
    <source>
        <strain evidence="10">PS312</strain>
    </source>
</reference>
<keyword evidence="8 9" id="KW-0807">Transducer</keyword>
<evidence type="ECO:0000256" key="9">
    <source>
        <dbReference type="RuleBase" id="RU000688"/>
    </source>
</evidence>
<reference evidence="11" key="1">
    <citation type="journal article" date="2008" name="Nat. Genet.">
        <title>The Pristionchus pacificus genome provides a unique perspective on nematode lifestyle and parasitism.</title>
        <authorList>
            <person name="Dieterich C."/>
            <person name="Clifton S.W."/>
            <person name="Schuster L.N."/>
            <person name="Chinwalla A."/>
            <person name="Delehaunty K."/>
            <person name="Dinkelacker I."/>
            <person name="Fulton L."/>
            <person name="Fulton R."/>
            <person name="Godfrey J."/>
            <person name="Minx P."/>
            <person name="Mitreva M."/>
            <person name="Roeseler W."/>
            <person name="Tian H."/>
            <person name="Witte H."/>
            <person name="Yang S.P."/>
            <person name="Wilson R.K."/>
            <person name="Sommer R.J."/>
        </authorList>
    </citation>
    <scope>NUCLEOTIDE SEQUENCE [LARGE SCALE GENOMIC DNA]</scope>
    <source>
        <strain evidence="11">PS312</strain>
    </source>
</reference>
<keyword evidence="6" id="KW-0472">Membrane</keyword>
<keyword evidence="3 9" id="KW-0812">Transmembrane</keyword>
<dbReference type="AlphaFoldDB" id="A0A2A6D345"/>
<evidence type="ECO:0000256" key="1">
    <source>
        <dbReference type="ARBA" id="ARBA00004141"/>
    </source>
</evidence>
<dbReference type="EnsemblMetazoa" id="PPA42337.1">
    <property type="protein sequence ID" value="PPA42337.1"/>
    <property type="gene ID" value="WBGene00280706"/>
</dbReference>
<evidence type="ECO:0000256" key="3">
    <source>
        <dbReference type="ARBA" id="ARBA00022692"/>
    </source>
</evidence>
<evidence type="ECO:0000256" key="7">
    <source>
        <dbReference type="ARBA" id="ARBA00023170"/>
    </source>
</evidence>
<evidence type="ECO:0000256" key="8">
    <source>
        <dbReference type="ARBA" id="ARBA00023224"/>
    </source>
</evidence>
<evidence type="ECO:0000313" key="10">
    <source>
        <dbReference type="EnsemblMetazoa" id="PPA42337.1"/>
    </source>
</evidence>
<accession>A0A2A6D345</accession>
<keyword evidence="11" id="KW-1185">Reference proteome</keyword>
<dbReference type="InterPro" id="IPR000276">
    <property type="entry name" value="GPCR_Rhodpsn"/>
</dbReference>
<dbReference type="Gene3D" id="1.20.1070.10">
    <property type="entry name" value="Rhodopsin 7-helix transmembrane proteins"/>
    <property type="match status" value="1"/>
</dbReference>
<evidence type="ECO:0000256" key="2">
    <source>
        <dbReference type="ARBA" id="ARBA00010663"/>
    </source>
</evidence>
<dbReference type="Pfam" id="PF00001">
    <property type="entry name" value="7tm_1"/>
    <property type="match status" value="1"/>
</dbReference>
<dbReference type="PRINTS" id="PR00237">
    <property type="entry name" value="GPCRRHODOPSN"/>
</dbReference>
<dbReference type="PROSITE" id="PS50262">
    <property type="entry name" value="G_PROTEIN_RECEP_F1_2"/>
    <property type="match status" value="1"/>
</dbReference>
<dbReference type="Proteomes" id="UP000005239">
    <property type="component" value="Unassembled WGS sequence"/>
</dbReference>
<organism evidence="10 11">
    <name type="scientific">Pristionchus pacificus</name>
    <name type="common">Parasitic nematode worm</name>
    <dbReference type="NCBI Taxonomy" id="54126"/>
    <lineage>
        <taxon>Eukaryota</taxon>
        <taxon>Metazoa</taxon>
        <taxon>Ecdysozoa</taxon>
        <taxon>Nematoda</taxon>
        <taxon>Chromadorea</taxon>
        <taxon>Rhabditida</taxon>
        <taxon>Rhabditina</taxon>
        <taxon>Diplogasteromorpha</taxon>
        <taxon>Diplogasteroidea</taxon>
        <taxon>Neodiplogasteridae</taxon>
        <taxon>Pristionchus</taxon>
    </lineage>
</organism>
<dbReference type="SUPFAM" id="SSF81321">
    <property type="entry name" value="Family A G protein-coupled receptor-like"/>
    <property type="match status" value="1"/>
</dbReference>
<comment type="subcellular location">
    <subcellularLocation>
        <location evidence="1">Membrane</location>
        <topology evidence="1">Multi-pass membrane protein</topology>
    </subcellularLocation>
</comment>
<evidence type="ECO:0000256" key="6">
    <source>
        <dbReference type="ARBA" id="ARBA00023136"/>
    </source>
</evidence>
<keyword evidence="7 9" id="KW-0675">Receptor</keyword>
<keyword evidence="5 9" id="KW-0297">G-protein coupled receptor</keyword>
<accession>A0A8R1YY84</accession>